<reference evidence="13" key="1">
    <citation type="submission" date="2019-08" db="EMBL/GenBank/DDBJ databases">
        <title>The genome of the North American firefly Photinus pyralis.</title>
        <authorList>
            <consortium name="Photinus pyralis genome working group"/>
            <person name="Fallon T.R."/>
            <person name="Sander Lower S.E."/>
            <person name="Weng J.-K."/>
        </authorList>
    </citation>
    <scope>NUCLEOTIDE SEQUENCE</scope>
    <source>
        <strain evidence="13">TRF0915ILg1</strain>
        <tissue evidence="13">Whole body</tissue>
    </source>
</reference>
<keyword evidence="6" id="KW-0963">Cytoplasm</keyword>
<dbReference type="Proteomes" id="UP000801492">
    <property type="component" value="Unassembled WGS sequence"/>
</dbReference>
<dbReference type="GO" id="GO:0008747">
    <property type="term" value="F:N-acetylneuraminate lyase activity"/>
    <property type="evidence" value="ECO:0007669"/>
    <property type="project" value="UniProtKB-EC"/>
</dbReference>
<dbReference type="AlphaFoldDB" id="A0A8K0D3K2"/>
<evidence type="ECO:0000256" key="11">
    <source>
        <dbReference type="SAM" id="MobiDB-lite"/>
    </source>
</evidence>
<keyword evidence="7" id="KW-0456">Lyase</keyword>
<dbReference type="GO" id="GO:0005737">
    <property type="term" value="C:cytoplasm"/>
    <property type="evidence" value="ECO:0007669"/>
    <property type="project" value="UniProtKB-SubCell"/>
</dbReference>
<evidence type="ECO:0000256" key="4">
    <source>
        <dbReference type="ARBA" id="ARBA00011881"/>
    </source>
</evidence>
<keyword evidence="8" id="KW-0704">Schiff base</keyword>
<dbReference type="InterPro" id="IPR013785">
    <property type="entry name" value="Aldolase_TIM"/>
</dbReference>
<proteinExistence type="inferred from homology"/>
<comment type="pathway">
    <text evidence="2">Amino-sugar metabolism; N-acetylneuraminate degradation.</text>
</comment>
<keyword evidence="14" id="KW-1185">Reference proteome</keyword>
<dbReference type="Gene3D" id="3.20.20.70">
    <property type="entry name" value="Aldolase class I"/>
    <property type="match status" value="1"/>
</dbReference>
<evidence type="ECO:0000259" key="12">
    <source>
        <dbReference type="Pfam" id="PF21599"/>
    </source>
</evidence>
<comment type="caution">
    <text evidence="13">The sequence shown here is derived from an EMBL/GenBank/DDBJ whole genome shotgun (WGS) entry which is preliminary data.</text>
</comment>
<feature type="domain" description="ZSWIM3 N-terminal" evidence="12">
    <location>
        <begin position="5"/>
        <end position="116"/>
    </location>
</feature>
<dbReference type="InterPro" id="IPR002220">
    <property type="entry name" value="DapA-like"/>
</dbReference>
<sequence length="506" mass="57166">MDCFEIGMRFPSYKLLMETMEEYCQQTQSKFWKRDARTITASRSSGIQKFLNPNIVYYEIKFTCIYGGLDFKSKGRNIRIRNPSLKTNGCPAYLRFKASEDGDALQLVAINLNHNHELILPTKKSVKRKETEGRETPKRNKRIQLLKEMDNVEIEQQEHFSENNDDEEEEEDDVEGLLENTSDVPHLIEVQYEESKDIKTDLEESQCTGLIAPVFTPFNDDEQRTLNLDIIPEYAQYLVDAEITGVLINGTTGEGTLMTTKERKMVTEVWTQICSQTHQHLMVQVGGASLPDVIDLAQHAEQKGANSILCLPELYHKPQTVDDLIRYLQIVGRAAPNTPLFYYHIPSFTNVNINMGMLFNQVGDKIPTFKGIKFTSTLLDEGVAAVKAQDRKFTVFLGADTIMAGAYTLGFDSAIATTLNIFPEHGQRILQCIKEGNITDAQSIQDELNAAIEAITKNGTWVPTMKVAMNLLSPLNLGPTREPLKPLTKDNVLEMKNELVKLGFIQ</sequence>
<feature type="region of interest" description="Disordered" evidence="11">
    <location>
        <begin position="156"/>
        <end position="180"/>
    </location>
</feature>
<evidence type="ECO:0000256" key="1">
    <source>
        <dbReference type="ARBA" id="ARBA00004496"/>
    </source>
</evidence>
<dbReference type="Pfam" id="PF21599">
    <property type="entry name" value="ZSWIM3_N"/>
    <property type="match status" value="1"/>
</dbReference>
<protein>
    <recommendedName>
        <fullName evidence="5">N-acetylneuraminate lyase</fullName>
        <ecNumber evidence="5">4.1.3.3</ecNumber>
    </recommendedName>
</protein>
<dbReference type="Pfam" id="PF00701">
    <property type="entry name" value="DHDPS"/>
    <property type="match status" value="1"/>
</dbReference>
<evidence type="ECO:0000256" key="3">
    <source>
        <dbReference type="ARBA" id="ARBA00006324"/>
    </source>
</evidence>
<dbReference type="PROSITE" id="PS00665">
    <property type="entry name" value="DHDPS_1"/>
    <property type="match status" value="1"/>
</dbReference>
<organism evidence="13 14">
    <name type="scientific">Ignelater luminosus</name>
    <name type="common">Cucubano</name>
    <name type="synonym">Pyrophorus luminosus</name>
    <dbReference type="NCBI Taxonomy" id="2038154"/>
    <lineage>
        <taxon>Eukaryota</taxon>
        <taxon>Metazoa</taxon>
        <taxon>Ecdysozoa</taxon>
        <taxon>Arthropoda</taxon>
        <taxon>Hexapoda</taxon>
        <taxon>Insecta</taxon>
        <taxon>Pterygota</taxon>
        <taxon>Neoptera</taxon>
        <taxon>Endopterygota</taxon>
        <taxon>Coleoptera</taxon>
        <taxon>Polyphaga</taxon>
        <taxon>Elateriformia</taxon>
        <taxon>Elateroidea</taxon>
        <taxon>Elateridae</taxon>
        <taxon>Agrypninae</taxon>
        <taxon>Pyrophorini</taxon>
        <taxon>Ignelater</taxon>
    </lineage>
</organism>
<dbReference type="PANTHER" id="PTHR12128:SF21">
    <property type="entry name" value="N-ACETYLNEURAMINATE LYASE"/>
    <property type="match status" value="1"/>
</dbReference>
<dbReference type="EMBL" id="VTPC01003258">
    <property type="protein sequence ID" value="KAF2898790.1"/>
    <property type="molecule type" value="Genomic_DNA"/>
</dbReference>
<comment type="catalytic activity">
    <reaction evidence="10">
        <text>aceneuramate = aldehydo-N-acetyl-D-mannosamine + pyruvate</text>
        <dbReference type="Rhea" id="RHEA:23296"/>
        <dbReference type="ChEBI" id="CHEBI:15361"/>
        <dbReference type="ChEBI" id="CHEBI:17122"/>
        <dbReference type="ChEBI" id="CHEBI:173083"/>
        <dbReference type="EC" id="4.1.3.3"/>
    </reaction>
</comment>
<dbReference type="EC" id="4.1.3.3" evidence="5"/>
<gene>
    <name evidence="13" type="ORF">ILUMI_07384</name>
</gene>
<dbReference type="SUPFAM" id="SSF51569">
    <property type="entry name" value="Aldolase"/>
    <property type="match status" value="1"/>
</dbReference>
<dbReference type="PRINTS" id="PR00146">
    <property type="entry name" value="DHPICSNTHASE"/>
</dbReference>
<evidence type="ECO:0000313" key="14">
    <source>
        <dbReference type="Proteomes" id="UP000801492"/>
    </source>
</evidence>
<comment type="subunit">
    <text evidence="4">Homotetramer.</text>
</comment>
<dbReference type="PANTHER" id="PTHR12128">
    <property type="entry name" value="DIHYDRODIPICOLINATE SYNTHASE"/>
    <property type="match status" value="1"/>
</dbReference>
<dbReference type="OrthoDB" id="191315at2759"/>
<dbReference type="InterPro" id="IPR048325">
    <property type="entry name" value="ZSWIM3_N"/>
</dbReference>
<evidence type="ECO:0000256" key="6">
    <source>
        <dbReference type="ARBA" id="ARBA00022490"/>
    </source>
</evidence>
<evidence type="ECO:0000256" key="5">
    <source>
        <dbReference type="ARBA" id="ARBA00012911"/>
    </source>
</evidence>
<keyword evidence="9" id="KW-0119">Carbohydrate metabolism</keyword>
<dbReference type="SMART" id="SM01130">
    <property type="entry name" value="DHDPS"/>
    <property type="match status" value="1"/>
</dbReference>
<evidence type="ECO:0000256" key="10">
    <source>
        <dbReference type="ARBA" id="ARBA00044906"/>
    </source>
</evidence>
<evidence type="ECO:0000256" key="8">
    <source>
        <dbReference type="ARBA" id="ARBA00023270"/>
    </source>
</evidence>
<dbReference type="InterPro" id="IPR020624">
    <property type="entry name" value="Schiff_base-form_aldolases_CS"/>
</dbReference>
<evidence type="ECO:0000256" key="9">
    <source>
        <dbReference type="ARBA" id="ARBA00023277"/>
    </source>
</evidence>
<name>A0A8K0D3K2_IGNLU</name>
<evidence type="ECO:0000256" key="7">
    <source>
        <dbReference type="ARBA" id="ARBA00023239"/>
    </source>
</evidence>
<accession>A0A8K0D3K2</accession>
<feature type="compositionally biased region" description="Acidic residues" evidence="11">
    <location>
        <begin position="163"/>
        <end position="176"/>
    </location>
</feature>
<comment type="similarity">
    <text evidence="3">Belongs to the DapA family. NanA subfamily.</text>
</comment>
<evidence type="ECO:0000256" key="2">
    <source>
        <dbReference type="ARBA" id="ARBA00004878"/>
    </source>
</evidence>
<evidence type="ECO:0000313" key="13">
    <source>
        <dbReference type="EMBL" id="KAF2898790.1"/>
    </source>
</evidence>
<comment type="subcellular location">
    <subcellularLocation>
        <location evidence="1">Cytoplasm</location>
    </subcellularLocation>
</comment>